<dbReference type="Ensembl" id="ENSATET00000034482.3">
    <property type="protein sequence ID" value="ENSATEP00000033990.3"/>
    <property type="gene ID" value="ENSATEG00000023371.3"/>
</dbReference>
<keyword evidence="4" id="KW-1185">Reference proteome</keyword>
<dbReference type="AlphaFoldDB" id="A0A3Q1JLJ4"/>
<dbReference type="STRING" id="64144.ENSATEP00000033990"/>
<dbReference type="GeneTree" id="ENSGT01140000282613"/>
<evidence type="ECO:0000313" key="3">
    <source>
        <dbReference type="Ensembl" id="ENSATEP00000033990.3"/>
    </source>
</evidence>
<reference evidence="3" key="3">
    <citation type="submission" date="2025-09" db="UniProtKB">
        <authorList>
            <consortium name="Ensembl"/>
        </authorList>
    </citation>
    <scope>IDENTIFICATION</scope>
</reference>
<dbReference type="InParanoid" id="A0A3Q1JLJ4"/>
<feature type="compositionally biased region" description="Basic residues" evidence="2">
    <location>
        <begin position="167"/>
        <end position="182"/>
    </location>
</feature>
<name>A0A3Q1JLJ4_ANATE</name>
<keyword evidence="1" id="KW-0175">Coiled coil</keyword>
<feature type="region of interest" description="Disordered" evidence="2">
    <location>
        <begin position="124"/>
        <end position="218"/>
    </location>
</feature>
<dbReference type="SUPFAM" id="SSF52266">
    <property type="entry name" value="SGNH hydrolase"/>
    <property type="match status" value="1"/>
</dbReference>
<accession>A0A3Q1JLJ4</accession>
<sequence>MAAAVPAPTSPREDNVLLLRAYKKIADLKEDIRRLSDELRQKESLLTSVVDVASEQSKRIFSLTTALQDTAPWDPSSCPRPSLCSTPNHQPSWAEVVTLGKKRNRDQEPSSLQINISNRYAALTSDAPNHPADGVSAPAPADLELQPASTPADCNDCPARNATSTRLAHHSRTSTRSARRRILKEAVLRRSGGLPSSESVEPTAPHRPPSPVSVAAATARRSSQPLFSPTTLIVGDSITRHIRFFNAATHCFPGATVPVILDKLPSLLDSLPSSIVRVIVHVGSCDTTRQHSELTKKDFNALFSFLKSCGKSVFISGPIPTLGRGIGRFSRILSLHTWLQSACMSQHIGFIDNFNLFWDRPSFFRNDGLHPSRHGNRMLAANIQHAIQCTPHD</sequence>
<evidence type="ECO:0000256" key="1">
    <source>
        <dbReference type="SAM" id="Coils"/>
    </source>
</evidence>
<dbReference type="CDD" id="cd00229">
    <property type="entry name" value="SGNH_hydrolase"/>
    <property type="match status" value="1"/>
</dbReference>
<evidence type="ECO:0000256" key="2">
    <source>
        <dbReference type="SAM" id="MobiDB-lite"/>
    </source>
</evidence>
<reference evidence="3" key="2">
    <citation type="submission" date="2025-08" db="UniProtKB">
        <authorList>
            <consortium name="Ensembl"/>
        </authorList>
    </citation>
    <scope>IDENTIFICATION</scope>
</reference>
<evidence type="ECO:0000313" key="4">
    <source>
        <dbReference type="Proteomes" id="UP000265040"/>
    </source>
</evidence>
<evidence type="ECO:0008006" key="5">
    <source>
        <dbReference type="Google" id="ProtNLM"/>
    </source>
</evidence>
<organism evidence="3 4">
    <name type="scientific">Anabas testudineus</name>
    <name type="common">Climbing perch</name>
    <name type="synonym">Anthias testudineus</name>
    <dbReference type="NCBI Taxonomy" id="64144"/>
    <lineage>
        <taxon>Eukaryota</taxon>
        <taxon>Metazoa</taxon>
        <taxon>Chordata</taxon>
        <taxon>Craniata</taxon>
        <taxon>Vertebrata</taxon>
        <taxon>Euteleostomi</taxon>
        <taxon>Actinopterygii</taxon>
        <taxon>Neopterygii</taxon>
        <taxon>Teleostei</taxon>
        <taxon>Neoteleostei</taxon>
        <taxon>Acanthomorphata</taxon>
        <taxon>Anabantaria</taxon>
        <taxon>Anabantiformes</taxon>
        <taxon>Anabantoidei</taxon>
        <taxon>Anabantidae</taxon>
        <taxon>Anabas</taxon>
    </lineage>
</organism>
<dbReference type="Gene3D" id="3.40.50.12700">
    <property type="match status" value="1"/>
</dbReference>
<proteinExistence type="predicted"/>
<reference evidence="3" key="1">
    <citation type="submission" date="2021-04" db="EMBL/GenBank/DDBJ databases">
        <authorList>
            <consortium name="Wellcome Sanger Institute Data Sharing"/>
        </authorList>
    </citation>
    <scope>NUCLEOTIDE SEQUENCE [LARGE SCALE GENOMIC DNA]</scope>
</reference>
<dbReference type="Gene3D" id="3.40.50.12690">
    <property type="match status" value="1"/>
</dbReference>
<protein>
    <recommendedName>
        <fullName evidence="5">SGNH hydrolase-type esterase domain-containing protein</fullName>
    </recommendedName>
</protein>
<feature type="coiled-coil region" evidence="1">
    <location>
        <begin position="18"/>
        <end position="45"/>
    </location>
</feature>
<dbReference type="Proteomes" id="UP000265040">
    <property type="component" value="Chromosome 23"/>
</dbReference>